<keyword evidence="2" id="KW-1185">Reference proteome</keyword>
<accession>A0A7W9L7H7</accession>
<name>A0A7W9L7H7_9ACTN</name>
<evidence type="ECO:0000313" key="2">
    <source>
        <dbReference type="Proteomes" id="UP000579153"/>
    </source>
</evidence>
<proteinExistence type="predicted"/>
<dbReference type="EMBL" id="JACHMB010000001">
    <property type="protein sequence ID" value="MBB5773486.1"/>
    <property type="molecule type" value="Genomic_DNA"/>
</dbReference>
<sequence length="48" mass="5413">MGTPVNAAPPEDGEACCTAYRHWSYGERYWAFTTNAHHALYGPWELPS</sequence>
<reference evidence="1 2" key="1">
    <citation type="submission" date="2020-08" db="EMBL/GenBank/DDBJ databases">
        <title>Sequencing the genomes of 1000 actinobacteria strains.</title>
        <authorList>
            <person name="Klenk H.-P."/>
        </authorList>
    </citation>
    <scope>NUCLEOTIDE SEQUENCE [LARGE SCALE GENOMIC DNA]</scope>
    <source>
        <strain evidence="1 2">DSM 45507</strain>
    </source>
</reference>
<organism evidence="1 2">
    <name type="scientific">Nonomuraea jabiensis</name>
    <dbReference type="NCBI Taxonomy" id="882448"/>
    <lineage>
        <taxon>Bacteria</taxon>
        <taxon>Bacillati</taxon>
        <taxon>Actinomycetota</taxon>
        <taxon>Actinomycetes</taxon>
        <taxon>Streptosporangiales</taxon>
        <taxon>Streptosporangiaceae</taxon>
        <taxon>Nonomuraea</taxon>
    </lineage>
</organism>
<dbReference type="AlphaFoldDB" id="A0A7W9L7H7"/>
<dbReference type="Proteomes" id="UP000579153">
    <property type="component" value="Unassembled WGS sequence"/>
</dbReference>
<gene>
    <name evidence="1" type="ORF">HD596_000242</name>
</gene>
<evidence type="ECO:0000313" key="1">
    <source>
        <dbReference type="EMBL" id="MBB5773486.1"/>
    </source>
</evidence>
<comment type="caution">
    <text evidence="1">The sequence shown here is derived from an EMBL/GenBank/DDBJ whole genome shotgun (WGS) entry which is preliminary data.</text>
</comment>
<protein>
    <submittedName>
        <fullName evidence="1">Spore cortex formation protein SpoVR/YcgB (Stage V sporulation)</fullName>
    </submittedName>
</protein>